<feature type="domain" description="Lipid/polyisoprenoid-binding YceI-like" evidence="2">
    <location>
        <begin position="26"/>
        <end position="188"/>
    </location>
</feature>
<gene>
    <name evidence="3" type="ORF">FNU76_05210</name>
</gene>
<dbReference type="PANTHER" id="PTHR34406:SF2">
    <property type="entry name" value="PERIPLASMIC PROTEIN"/>
    <property type="match status" value="1"/>
</dbReference>
<evidence type="ECO:0000256" key="1">
    <source>
        <dbReference type="SAM" id="SignalP"/>
    </source>
</evidence>
<evidence type="ECO:0000313" key="4">
    <source>
        <dbReference type="Proteomes" id="UP000317550"/>
    </source>
</evidence>
<accession>A0A516SCC1</accession>
<dbReference type="InterPro" id="IPR036761">
    <property type="entry name" value="TTHA0802/YceI-like_sf"/>
</dbReference>
<dbReference type="Pfam" id="PF04264">
    <property type="entry name" value="YceI"/>
    <property type="match status" value="1"/>
</dbReference>
<dbReference type="InterPro" id="IPR007372">
    <property type="entry name" value="Lipid/polyisoprenoid-bd_YceI"/>
</dbReference>
<dbReference type="EMBL" id="CP041730">
    <property type="protein sequence ID" value="QDQ25797.1"/>
    <property type="molecule type" value="Genomic_DNA"/>
</dbReference>
<dbReference type="Proteomes" id="UP000317550">
    <property type="component" value="Chromosome"/>
</dbReference>
<evidence type="ECO:0000259" key="2">
    <source>
        <dbReference type="SMART" id="SM00867"/>
    </source>
</evidence>
<dbReference type="RefSeq" id="WP_143856722.1">
    <property type="nucleotide sequence ID" value="NZ_CP041730.1"/>
</dbReference>
<keyword evidence="4" id="KW-1185">Reference proteome</keyword>
<proteinExistence type="predicted"/>
<name>A0A516SCC1_9NEIS</name>
<keyword evidence="1" id="KW-0732">Signal</keyword>
<sequence length="191" mass="20731">MSTVGKCLLAGLISCASLSAVAAPERYIVDPSHTYPSLEMSHMGLSIWRGKFNKTSGKILLDRAGKSGTVDIQIEAGSIDFGLDKMNEFAVTADWLNVAKFPTLSYRGKLRFQGEALAGVDGELTLLGNTRPVKLTVNSFKCMPHPMFKKEVCGADVEGDLNRADFGMSKYSEGEAGKIHLRIQVEAVKED</sequence>
<dbReference type="SMART" id="SM00867">
    <property type="entry name" value="YceI"/>
    <property type="match status" value="1"/>
</dbReference>
<dbReference type="PANTHER" id="PTHR34406">
    <property type="entry name" value="PROTEIN YCEI"/>
    <property type="match status" value="1"/>
</dbReference>
<dbReference type="KEGG" id="cari:FNU76_05210"/>
<feature type="signal peptide" evidence="1">
    <location>
        <begin position="1"/>
        <end position="22"/>
    </location>
</feature>
<evidence type="ECO:0000313" key="3">
    <source>
        <dbReference type="EMBL" id="QDQ25797.1"/>
    </source>
</evidence>
<protein>
    <submittedName>
        <fullName evidence="3">Polyisoprenoid-binding protein</fullName>
    </submittedName>
</protein>
<dbReference type="OrthoDB" id="9811006at2"/>
<feature type="chain" id="PRO_5022098618" evidence="1">
    <location>
        <begin position="23"/>
        <end position="191"/>
    </location>
</feature>
<dbReference type="Gene3D" id="2.40.128.110">
    <property type="entry name" value="Lipid/polyisoprenoid-binding, YceI-like"/>
    <property type="match status" value="1"/>
</dbReference>
<dbReference type="AlphaFoldDB" id="A0A516SCC1"/>
<organism evidence="3 4">
    <name type="scientific">Chitinimonas arctica</name>
    <dbReference type="NCBI Taxonomy" id="2594795"/>
    <lineage>
        <taxon>Bacteria</taxon>
        <taxon>Pseudomonadati</taxon>
        <taxon>Pseudomonadota</taxon>
        <taxon>Betaproteobacteria</taxon>
        <taxon>Neisseriales</taxon>
        <taxon>Chitinibacteraceae</taxon>
        <taxon>Chitinimonas</taxon>
    </lineage>
</organism>
<dbReference type="SUPFAM" id="SSF101874">
    <property type="entry name" value="YceI-like"/>
    <property type="match status" value="1"/>
</dbReference>
<reference evidence="4" key="1">
    <citation type="submission" date="2019-07" db="EMBL/GenBank/DDBJ databases">
        <title>Chitinimonas sp. nov., isolated from Ny-Alesund, arctica soil.</title>
        <authorList>
            <person name="Xu Q."/>
            <person name="Peng F."/>
        </authorList>
    </citation>
    <scope>NUCLEOTIDE SEQUENCE [LARGE SCALE GENOMIC DNA]</scope>
    <source>
        <strain evidence="4">R3-44</strain>
    </source>
</reference>